<feature type="region of interest" description="Disordered" evidence="1">
    <location>
        <begin position="90"/>
        <end position="125"/>
    </location>
</feature>
<dbReference type="Gene3D" id="2.170.270.10">
    <property type="entry name" value="SET domain"/>
    <property type="match status" value="1"/>
</dbReference>
<dbReference type="Bgee" id="WBGene00020006">
    <property type="expression patterns" value="Expressed in pharyngeal muscle cell (C elegans) and 6 other cell types or tissues"/>
</dbReference>
<organism evidence="3 4">
    <name type="scientific">Caenorhabditis elegans</name>
    <dbReference type="NCBI Taxonomy" id="6239"/>
    <lineage>
        <taxon>Eukaryota</taxon>
        <taxon>Metazoa</taxon>
        <taxon>Ecdysozoa</taxon>
        <taxon>Nematoda</taxon>
        <taxon>Chromadorea</taxon>
        <taxon>Rhabditida</taxon>
        <taxon>Rhabditina</taxon>
        <taxon>Rhabditomorpha</taxon>
        <taxon>Rhabditoidea</taxon>
        <taxon>Rhabditidae</taxon>
        <taxon>Peloderinae</taxon>
        <taxon>Caenorhabditis</taxon>
    </lineage>
</organism>
<dbReference type="GO" id="GO:0000785">
    <property type="term" value="C:chromatin"/>
    <property type="evidence" value="ECO:0000318"/>
    <property type="project" value="GO_Central"/>
</dbReference>
<feature type="compositionally biased region" description="Basic and acidic residues" evidence="1">
    <location>
        <begin position="34"/>
        <end position="47"/>
    </location>
</feature>
<dbReference type="AGR" id="WB:WBGene00020006"/>
<keyword evidence="4" id="KW-1185">Reference proteome</keyword>
<dbReference type="InterPro" id="IPR046341">
    <property type="entry name" value="SET_dom_sf"/>
</dbReference>
<dbReference type="GO" id="GO:0140938">
    <property type="term" value="F:histone H3 methyltransferase activity"/>
    <property type="evidence" value="ECO:0000318"/>
    <property type="project" value="GO_Central"/>
</dbReference>
<dbReference type="KEGG" id="cel:CELE_R11E3.4"/>
<dbReference type="InterPro" id="IPR053105">
    <property type="entry name" value="Class_V-like_SAM-MTase"/>
</dbReference>
<dbReference type="FunCoup" id="Q9TYX6">
    <property type="interactions" value="2"/>
</dbReference>
<feature type="region of interest" description="Disordered" evidence="1">
    <location>
        <begin position="1"/>
        <end position="49"/>
    </location>
</feature>
<dbReference type="UCSC" id="R11E3.4">
    <property type="organism name" value="c. elegans"/>
</dbReference>
<dbReference type="PANTHER" id="PTHR47250:SF7">
    <property type="entry name" value="SET DOMAIN-CONTAINING PROTEIN"/>
    <property type="match status" value="1"/>
</dbReference>
<dbReference type="eggNOG" id="KOG1082">
    <property type="taxonomic scope" value="Eukaryota"/>
</dbReference>
<evidence type="ECO:0000256" key="1">
    <source>
        <dbReference type="SAM" id="MobiDB-lite"/>
    </source>
</evidence>
<evidence type="ECO:0000313" key="4">
    <source>
        <dbReference type="Proteomes" id="UP000001940"/>
    </source>
</evidence>
<gene>
    <name evidence="3 5" type="primary">set-15</name>
    <name evidence="3" type="ORF">CELE_R11E3.4</name>
    <name evidence="5" type="ORF">R11E3.4</name>
</gene>
<dbReference type="SUPFAM" id="SSF82199">
    <property type="entry name" value="SET domain"/>
    <property type="match status" value="1"/>
</dbReference>
<dbReference type="PANTHER" id="PTHR47250">
    <property type="entry name" value="HISTONE-LYSINE N-METHYLTRANSFERASE SET-6"/>
    <property type="match status" value="1"/>
</dbReference>
<dbReference type="RefSeq" id="NP_001370771.1">
    <property type="nucleotide sequence ID" value="NM_001383087.1"/>
</dbReference>
<dbReference type="EMBL" id="BX284604">
    <property type="protein sequence ID" value="CCD72238.2"/>
    <property type="molecule type" value="Genomic_DNA"/>
</dbReference>
<dbReference type="HOGENOM" id="CLU_022905_1_0_1"/>
<dbReference type="GeneID" id="187813"/>
<dbReference type="GO" id="GO:0008340">
    <property type="term" value="P:determination of adult lifespan"/>
    <property type="evidence" value="ECO:0000315"/>
    <property type="project" value="WormBase"/>
</dbReference>
<dbReference type="Proteomes" id="UP000001940">
    <property type="component" value="Chromosome IV"/>
</dbReference>
<evidence type="ECO:0000313" key="3">
    <source>
        <dbReference type="EMBL" id="CCD72238.2"/>
    </source>
</evidence>
<feature type="domain" description="SET" evidence="2">
    <location>
        <begin position="405"/>
        <end position="548"/>
    </location>
</feature>
<dbReference type="PIR" id="T33746">
    <property type="entry name" value="T33746"/>
</dbReference>
<feature type="compositionally biased region" description="Polar residues" evidence="1">
    <location>
        <begin position="1"/>
        <end position="15"/>
    </location>
</feature>
<dbReference type="InterPro" id="IPR001214">
    <property type="entry name" value="SET_dom"/>
</dbReference>
<name>Q9TYX6_CAEEL</name>
<dbReference type="SMART" id="SM00317">
    <property type="entry name" value="SET"/>
    <property type="match status" value="1"/>
</dbReference>
<sequence length="611" mass="70066">MGFTFKNTRSNSSQAAGGRSFRKRSVTSLANEQPAKRSKTEGSDSKKLNNQMKRLMAKDPKKLSFNEATLLSELLTTCCTVERKKVIPKRKGGGALRKSPVDFQNDENRNTKPIKSGRKKKDNLLEQASKKDKIAAKYRNEIFAHSIIANLEIKKILTKTSKATEKDLKLFLKAECSVRNAIKSDPELDGFYVRTCGKLINKTVLNTMADMMDNHMATTRLLWNMPRHEFPVDFHEKFVDFALNVSYTPPKKRIFVEKKLFEKSISTFTDIPGETHRTISLGNTFVYKYTERNVVDVEKYPELHALTEEAERPNNVIRCECCSSGSIKKCWNNPDCFCFQMNLKLRKEQDPKNNKLLTDFSTFDPVFIRERNHFFDTIGFACSENCACGGKCTNNITLLPEKNINKFEIYRKNEIMGFAIRTLNSIPAGTPVMEFTGELMDFDILDNIDQDYAFEIVNEAHNLHETLPNFNKRWSENFKSSLKKQLARPWFVNPKRIGNVARICCHSCQPNMAMVRVFQKGFSPAHCKLLLVTLEDIFPGVELTFDYGPGYLNELKGGCLCERIGCPNTESFGILSRATKKELKQYYALRHHFEYKRYKRIINSTAPASDE</sequence>
<dbReference type="OrthoDB" id="616263at2759"/>
<evidence type="ECO:0000259" key="2">
    <source>
        <dbReference type="PROSITE" id="PS50280"/>
    </source>
</evidence>
<evidence type="ECO:0000313" key="5">
    <source>
        <dbReference type="WormBase" id="R11E3.4"/>
    </source>
</evidence>
<dbReference type="PROSITE" id="PS50280">
    <property type="entry name" value="SET"/>
    <property type="match status" value="1"/>
</dbReference>
<dbReference type="Pfam" id="PF00856">
    <property type="entry name" value="SET"/>
    <property type="match status" value="1"/>
</dbReference>
<dbReference type="WormBase" id="R11E3.4">
    <property type="protein sequence ID" value="CE48647"/>
    <property type="gene ID" value="WBGene00020006"/>
    <property type="gene designation" value="set-15"/>
</dbReference>
<dbReference type="OMA" id="VARICCH"/>
<accession>Q9TYX6</accession>
<dbReference type="InParanoid" id="Q9TYX6"/>
<proteinExistence type="predicted"/>
<reference evidence="3 4" key="1">
    <citation type="journal article" date="1998" name="Science">
        <title>Genome sequence of the nematode C. elegans: a platform for investigating biology.</title>
        <authorList>
            <consortium name="The C. elegans sequencing consortium"/>
            <person name="Sulson J.E."/>
            <person name="Waterston R."/>
        </authorList>
    </citation>
    <scope>NUCLEOTIDE SEQUENCE [LARGE SCALE GENOMIC DNA]</scope>
    <source>
        <strain evidence="3 4">Bristol N2</strain>
    </source>
</reference>
<dbReference type="AlphaFoldDB" id="Q9TYX6"/>
<protein>
    <submittedName>
        <fullName evidence="3">SET domain-containing protein</fullName>
    </submittedName>
</protein>
<dbReference type="CTD" id="187813"/>
<dbReference type="PaxDb" id="6239-R11E3.4"/>
<dbReference type="STRING" id="6239.R11E3.4.1"/>